<gene>
    <name evidence="2" type="ORF">H8692_05940</name>
</gene>
<keyword evidence="1" id="KW-1133">Transmembrane helix</keyword>
<comment type="caution">
    <text evidence="2">The sequence shown here is derived from an EMBL/GenBank/DDBJ whole genome shotgun (WGS) entry which is preliminary data.</text>
</comment>
<accession>A0A926I9N2</accession>
<feature type="transmembrane region" description="Helical" evidence="1">
    <location>
        <begin position="110"/>
        <end position="133"/>
    </location>
</feature>
<name>A0A926I9N2_9FIRM</name>
<proteinExistence type="predicted"/>
<reference evidence="2" key="1">
    <citation type="submission" date="2020-08" db="EMBL/GenBank/DDBJ databases">
        <title>Genome public.</title>
        <authorList>
            <person name="Liu C."/>
            <person name="Sun Q."/>
        </authorList>
    </citation>
    <scope>NUCLEOTIDE SEQUENCE</scope>
    <source>
        <strain evidence="2">NSJ-24</strain>
    </source>
</reference>
<feature type="transmembrane region" description="Helical" evidence="1">
    <location>
        <begin position="180"/>
        <end position="203"/>
    </location>
</feature>
<dbReference type="RefSeq" id="WP_177268982.1">
    <property type="nucleotide sequence ID" value="NZ_JACRTA010000002.1"/>
</dbReference>
<keyword evidence="1" id="KW-0472">Membrane</keyword>
<dbReference type="PANTHER" id="PTHR41309:SF2">
    <property type="entry name" value="MEMBRANE PROTEIN"/>
    <property type="match status" value="1"/>
</dbReference>
<dbReference type="Pfam" id="PF13346">
    <property type="entry name" value="ABC2_membrane_5"/>
    <property type="match status" value="1"/>
</dbReference>
<keyword evidence="3" id="KW-1185">Reference proteome</keyword>
<organism evidence="2 3">
    <name type="scientific">Lentihominibacter hominis</name>
    <dbReference type="NCBI Taxonomy" id="2763645"/>
    <lineage>
        <taxon>Bacteria</taxon>
        <taxon>Bacillati</taxon>
        <taxon>Bacillota</taxon>
        <taxon>Clostridia</taxon>
        <taxon>Peptostreptococcales</taxon>
        <taxon>Anaerovoracaceae</taxon>
        <taxon>Lentihominibacter</taxon>
    </lineage>
</organism>
<feature type="transmembrane region" description="Helical" evidence="1">
    <location>
        <begin position="38"/>
        <end position="57"/>
    </location>
</feature>
<feature type="transmembrane region" description="Helical" evidence="1">
    <location>
        <begin position="142"/>
        <end position="160"/>
    </location>
</feature>
<evidence type="ECO:0000313" key="2">
    <source>
        <dbReference type="EMBL" id="MBC8568305.1"/>
    </source>
</evidence>
<dbReference type="AlphaFoldDB" id="A0A926I9N2"/>
<evidence type="ECO:0000256" key="1">
    <source>
        <dbReference type="SAM" id="Phobius"/>
    </source>
</evidence>
<sequence>MKGLLIKDFINLRQQLKIYIIIIILWFFISLWNGQPGFFSGIMVMFAVMIPMTAVAYDDSCGWNVFAVTSPLSRKKIILSKYLIMLISIVVSAVIACAGSMVLGESLEESIFLSAVLFPFGIIMGAVLMPVIFKFGVEKGRFAFIAVVAAAIAVISFVGPKLPDLFGEGAFFNAVISMSRWSWLAFLTGFMAVLGCISFFLSVRIYGKKEF</sequence>
<keyword evidence="1" id="KW-0812">Transmembrane</keyword>
<protein>
    <submittedName>
        <fullName evidence="2">ABC-2 transporter permease</fullName>
    </submittedName>
</protein>
<evidence type="ECO:0000313" key="3">
    <source>
        <dbReference type="Proteomes" id="UP000610862"/>
    </source>
</evidence>
<feature type="transmembrane region" description="Helical" evidence="1">
    <location>
        <begin position="82"/>
        <end position="104"/>
    </location>
</feature>
<dbReference type="EMBL" id="JACRTA010000002">
    <property type="protein sequence ID" value="MBC8568305.1"/>
    <property type="molecule type" value="Genomic_DNA"/>
</dbReference>
<dbReference type="Proteomes" id="UP000610862">
    <property type="component" value="Unassembled WGS sequence"/>
</dbReference>
<feature type="transmembrane region" description="Helical" evidence="1">
    <location>
        <begin position="16"/>
        <end position="32"/>
    </location>
</feature>
<dbReference type="InterPro" id="IPR025699">
    <property type="entry name" value="ABC2_memb-like"/>
</dbReference>
<dbReference type="PANTHER" id="PTHR41309">
    <property type="entry name" value="MEMBRANE PROTEIN-RELATED"/>
    <property type="match status" value="1"/>
</dbReference>